<evidence type="ECO:0000313" key="15">
    <source>
        <dbReference type="EMBL" id="CAL1612234.1"/>
    </source>
</evidence>
<reference evidence="15 16" key="1">
    <citation type="submission" date="2024-04" db="EMBL/GenBank/DDBJ databases">
        <authorList>
            <person name="Waldvogel A.-M."/>
            <person name="Schoenle A."/>
        </authorList>
    </citation>
    <scope>NUCLEOTIDE SEQUENCE [LARGE SCALE GENOMIC DNA]</scope>
</reference>
<dbReference type="AlphaFoldDB" id="A0AAV2MG55"/>
<keyword evidence="16" id="KW-1185">Reference proteome</keyword>
<dbReference type="Pfam" id="PF13772">
    <property type="entry name" value="AIG2_2"/>
    <property type="match status" value="1"/>
</dbReference>
<evidence type="ECO:0000256" key="11">
    <source>
        <dbReference type="ARBA" id="ARBA00023242"/>
    </source>
</evidence>
<evidence type="ECO:0000256" key="3">
    <source>
        <dbReference type="ARBA" id="ARBA00022723"/>
    </source>
</evidence>
<dbReference type="Gene3D" id="3.10.490.10">
    <property type="entry name" value="Gamma-glutamyl cyclotransferase-like"/>
    <property type="match status" value="1"/>
</dbReference>
<evidence type="ECO:0000256" key="9">
    <source>
        <dbReference type="ARBA" id="ARBA00023163"/>
    </source>
</evidence>
<dbReference type="PROSITE" id="PS00028">
    <property type="entry name" value="ZINC_FINGER_C2H2_1"/>
    <property type="match status" value="6"/>
</dbReference>
<dbReference type="GO" id="GO:0010468">
    <property type="term" value="P:regulation of gene expression"/>
    <property type="evidence" value="ECO:0007669"/>
    <property type="project" value="TreeGrafter"/>
</dbReference>
<dbReference type="SMART" id="SM00355">
    <property type="entry name" value="ZnF_C2H2"/>
    <property type="match status" value="8"/>
</dbReference>
<dbReference type="InterPro" id="IPR036236">
    <property type="entry name" value="Znf_C2H2_sf"/>
</dbReference>
<dbReference type="Gene3D" id="3.30.160.60">
    <property type="entry name" value="Classic Zinc Finger"/>
    <property type="match status" value="7"/>
</dbReference>
<organism evidence="15 16">
    <name type="scientific">Knipowitschia caucasica</name>
    <name type="common">Caucasian dwarf goby</name>
    <name type="synonym">Pomatoschistus caucasicus</name>
    <dbReference type="NCBI Taxonomy" id="637954"/>
    <lineage>
        <taxon>Eukaryota</taxon>
        <taxon>Metazoa</taxon>
        <taxon>Chordata</taxon>
        <taxon>Craniata</taxon>
        <taxon>Vertebrata</taxon>
        <taxon>Euteleostomi</taxon>
        <taxon>Actinopterygii</taxon>
        <taxon>Neopterygii</taxon>
        <taxon>Teleostei</taxon>
        <taxon>Neoteleostei</taxon>
        <taxon>Acanthomorphata</taxon>
        <taxon>Gobiaria</taxon>
        <taxon>Gobiiformes</taxon>
        <taxon>Gobioidei</taxon>
        <taxon>Gobiidae</taxon>
        <taxon>Gobiinae</taxon>
        <taxon>Knipowitschia</taxon>
    </lineage>
</organism>
<dbReference type="InterPro" id="IPR013024">
    <property type="entry name" value="GGCT-like"/>
</dbReference>
<feature type="domain" description="C2H2-type" evidence="14">
    <location>
        <begin position="271"/>
        <end position="298"/>
    </location>
</feature>
<evidence type="ECO:0000256" key="8">
    <source>
        <dbReference type="ARBA" id="ARBA00023125"/>
    </source>
</evidence>
<keyword evidence="10" id="KW-0456">Lyase</keyword>
<evidence type="ECO:0000256" key="4">
    <source>
        <dbReference type="ARBA" id="ARBA00022737"/>
    </source>
</evidence>
<sequence>MIKYFNRCSSTTKPHTGHAQLVQQGAADPRCAHGGSLLSPRCCCCSQSDPDIRSLSPGADVELQPRPSRTMAQVKQEQTPWEDSANLNQNQNLDQNPDCKGFQSSLLPLVKTEPEEVHIPDFQELSAFQEPIKHENESSDCDTDDTEDWAFNSSAENTQQCSECGETFGSILSLRRHHLKVHKDKLPFHCPFCQRGFASNSHLTDHLRIHTGEKPYSCPVCAKTFSQRGNIHRHVRYTECAEEFSKKTLRTQHWHLHNGEEPDNCTFCRRVNCSEYGEGFTSLSKLKMHERTHRMNNRELTFRCSICKREFGRKCHLNQHARTHVEEWPFRCSFCWKGFSRLGNLERHEMSHVEEKPIQSKTLEEKQKRIKKTRPLKCTICSLEFEDRTELMSHVGTHSWGKLIGCWVCGKGFTLLKNMLQHVKEKHQSAIRDEKLESGRSQSETVPSEPPGRSVDSATNESSKNIHRLRMTSSWISVDLMETSSTFLYFAYGSNLLKERLQLKNPSAAVHCVARLQDYRLVFGNHRGLASERWHGGVATIERSPGEEVWGVVWRMSLNDLDSLDMQENVTLGAYSPVELVVRSRGAKLSCRTYIMNSCVYAPPSPQYLKVMVMGALQNGLPAEYQAKLRLIKTNMYQGPLPVMDELTRRIQSPAHL</sequence>
<evidence type="ECO:0000256" key="1">
    <source>
        <dbReference type="ARBA" id="ARBA00004123"/>
    </source>
</evidence>
<proteinExistence type="inferred from homology"/>
<dbReference type="InterPro" id="IPR013087">
    <property type="entry name" value="Znf_C2H2_type"/>
</dbReference>
<evidence type="ECO:0000256" key="6">
    <source>
        <dbReference type="ARBA" id="ARBA00022833"/>
    </source>
</evidence>
<dbReference type="GO" id="GO:0003677">
    <property type="term" value="F:DNA binding"/>
    <property type="evidence" value="ECO:0007669"/>
    <property type="project" value="UniProtKB-KW"/>
</dbReference>
<dbReference type="Pfam" id="PF00096">
    <property type="entry name" value="zf-C2H2"/>
    <property type="match status" value="3"/>
</dbReference>
<keyword evidence="4" id="KW-0677">Repeat</keyword>
<dbReference type="GO" id="GO:0016829">
    <property type="term" value="F:lyase activity"/>
    <property type="evidence" value="ECO:0007669"/>
    <property type="project" value="UniProtKB-KW"/>
</dbReference>
<keyword evidence="9" id="KW-0804">Transcription</keyword>
<evidence type="ECO:0000259" key="14">
    <source>
        <dbReference type="PROSITE" id="PS50157"/>
    </source>
</evidence>
<dbReference type="InterPro" id="IPR041697">
    <property type="entry name" value="Znf-C2H2_11"/>
</dbReference>
<feature type="compositionally biased region" description="Polar residues" evidence="13">
    <location>
        <begin position="70"/>
        <end position="81"/>
    </location>
</feature>
<dbReference type="PROSITE" id="PS50157">
    <property type="entry name" value="ZINC_FINGER_C2H2_2"/>
    <property type="match status" value="7"/>
</dbReference>
<keyword evidence="11" id="KW-0539">Nucleus</keyword>
<evidence type="ECO:0000256" key="10">
    <source>
        <dbReference type="ARBA" id="ARBA00023239"/>
    </source>
</evidence>
<evidence type="ECO:0000313" key="16">
    <source>
        <dbReference type="Proteomes" id="UP001497482"/>
    </source>
</evidence>
<evidence type="ECO:0000256" key="2">
    <source>
        <dbReference type="ARBA" id="ARBA00006991"/>
    </source>
</evidence>
<evidence type="ECO:0000256" key="12">
    <source>
        <dbReference type="PROSITE-ProRule" id="PRU00042"/>
    </source>
</evidence>
<keyword evidence="5 12" id="KW-0863">Zinc-finger</keyword>
<accession>A0AAV2MG55</accession>
<feature type="region of interest" description="Disordered" evidence="13">
    <location>
        <begin position="430"/>
        <end position="464"/>
    </location>
</feature>
<dbReference type="FunFam" id="3.30.160.60:FF:000690">
    <property type="entry name" value="Zinc finger protein 354C"/>
    <property type="match status" value="1"/>
</dbReference>
<gene>
    <name evidence="15" type="ORF">KC01_LOCUS38578</name>
</gene>
<dbReference type="CDD" id="cd06661">
    <property type="entry name" value="GGCT_like"/>
    <property type="match status" value="1"/>
</dbReference>
<dbReference type="FunFam" id="3.30.160.60:FF:001498">
    <property type="entry name" value="Zinc finger protein 404"/>
    <property type="match status" value="1"/>
</dbReference>
<dbReference type="InterPro" id="IPR036568">
    <property type="entry name" value="GGCT-like_sf"/>
</dbReference>
<name>A0AAV2MG55_KNICA</name>
<feature type="compositionally biased region" description="Low complexity" evidence="13">
    <location>
        <begin position="86"/>
        <end position="95"/>
    </location>
</feature>
<feature type="domain" description="C2H2-type" evidence="14">
    <location>
        <begin position="216"/>
        <end position="244"/>
    </location>
</feature>
<feature type="region of interest" description="Disordered" evidence="13">
    <location>
        <begin position="55"/>
        <end position="95"/>
    </location>
</feature>
<evidence type="ECO:0000256" key="13">
    <source>
        <dbReference type="SAM" id="MobiDB-lite"/>
    </source>
</evidence>
<feature type="domain" description="C2H2-type" evidence="14">
    <location>
        <begin position="330"/>
        <end position="357"/>
    </location>
</feature>
<dbReference type="EMBL" id="OZ035829">
    <property type="protein sequence ID" value="CAL1612234.1"/>
    <property type="molecule type" value="Genomic_DNA"/>
</dbReference>
<dbReference type="Pfam" id="PF16622">
    <property type="entry name" value="zf-C2H2_11"/>
    <property type="match status" value="1"/>
</dbReference>
<protein>
    <recommendedName>
        <fullName evidence="14">C2H2-type domain-containing protein</fullName>
    </recommendedName>
</protein>
<dbReference type="GO" id="GO:0008270">
    <property type="term" value="F:zinc ion binding"/>
    <property type="evidence" value="ECO:0007669"/>
    <property type="project" value="UniProtKB-KW"/>
</dbReference>
<dbReference type="InterPro" id="IPR050331">
    <property type="entry name" value="Zinc_finger"/>
</dbReference>
<dbReference type="Proteomes" id="UP001497482">
    <property type="component" value="Chromosome 7"/>
</dbReference>
<dbReference type="SUPFAM" id="SSF57667">
    <property type="entry name" value="beta-beta-alpha zinc fingers"/>
    <property type="match status" value="4"/>
</dbReference>
<evidence type="ECO:0000256" key="5">
    <source>
        <dbReference type="ARBA" id="ARBA00022771"/>
    </source>
</evidence>
<dbReference type="GO" id="GO:0005634">
    <property type="term" value="C:nucleus"/>
    <property type="evidence" value="ECO:0007669"/>
    <property type="project" value="UniProtKB-SubCell"/>
</dbReference>
<feature type="domain" description="C2H2-type" evidence="14">
    <location>
        <begin position="302"/>
        <end position="329"/>
    </location>
</feature>
<feature type="domain" description="C2H2-type" evidence="14">
    <location>
        <begin position="376"/>
        <end position="403"/>
    </location>
</feature>
<keyword evidence="3" id="KW-0479">Metal-binding</keyword>
<keyword evidence="6" id="KW-0862">Zinc</keyword>
<feature type="domain" description="C2H2-type" evidence="14">
    <location>
        <begin position="159"/>
        <end position="187"/>
    </location>
</feature>
<dbReference type="SUPFAM" id="SSF110857">
    <property type="entry name" value="Gamma-glutamyl cyclotransferase-like"/>
    <property type="match status" value="1"/>
</dbReference>
<comment type="subcellular location">
    <subcellularLocation>
        <location evidence="1">Nucleus</location>
    </subcellularLocation>
</comment>
<evidence type="ECO:0000256" key="7">
    <source>
        <dbReference type="ARBA" id="ARBA00023015"/>
    </source>
</evidence>
<keyword evidence="8" id="KW-0238">DNA-binding</keyword>
<comment type="similarity">
    <text evidence="2">Belongs to the krueppel C2H2-type zinc-finger protein family.</text>
</comment>
<dbReference type="PANTHER" id="PTHR16515:SF49">
    <property type="entry name" value="GASTRULA ZINC FINGER PROTEIN XLCGF49.1-LIKE-RELATED"/>
    <property type="match status" value="1"/>
</dbReference>
<keyword evidence="7" id="KW-0805">Transcription regulation</keyword>
<dbReference type="PANTHER" id="PTHR16515">
    <property type="entry name" value="PR DOMAIN ZINC FINGER PROTEIN"/>
    <property type="match status" value="1"/>
</dbReference>
<feature type="domain" description="C2H2-type" evidence="14">
    <location>
        <begin position="188"/>
        <end position="215"/>
    </location>
</feature>